<feature type="region of interest" description="Disordered" evidence="3">
    <location>
        <begin position="301"/>
        <end position="329"/>
    </location>
</feature>
<organism evidence="5 6">
    <name type="scientific">Robertmurraya siralis</name>
    <dbReference type="NCBI Taxonomy" id="77777"/>
    <lineage>
        <taxon>Bacteria</taxon>
        <taxon>Bacillati</taxon>
        <taxon>Bacillota</taxon>
        <taxon>Bacilli</taxon>
        <taxon>Bacillales</taxon>
        <taxon>Bacillaceae</taxon>
        <taxon>Robertmurraya</taxon>
    </lineage>
</organism>
<dbReference type="EMBL" id="BORC01000001">
    <property type="protein sequence ID" value="GIN60175.1"/>
    <property type="molecule type" value="Genomic_DNA"/>
</dbReference>
<reference evidence="5" key="1">
    <citation type="submission" date="2021-03" db="EMBL/GenBank/DDBJ databases">
        <title>Antimicrobial resistance genes in bacteria isolated from Japanese honey, and their potential for conferring macrolide and lincosamide resistance in the American foulbrood pathogen Paenibacillus larvae.</title>
        <authorList>
            <person name="Okamoto M."/>
            <person name="Kumagai M."/>
            <person name="Kanamori H."/>
            <person name="Takamatsu D."/>
        </authorList>
    </citation>
    <scope>NUCLEOTIDE SEQUENCE</scope>
    <source>
        <strain evidence="5">J27TS8</strain>
    </source>
</reference>
<keyword evidence="6" id="KW-1185">Reference proteome</keyword>
<keyword evidence="2" id="KW-1133">Transmembrane helix</keyword>
<dbReference type="PANTHER" id="PTHR42911">
    <property type="entry name" value="MODULATOR OF FTSH PROTEASE HFLC"/>
    <property type="match status" value="1"/>
</dbReference>
<feature type="transmembrane region" description="Helical" evidence="2">
    <location>
        <begin position="7"/>
        <end position="29"/>
    </location>
</feature>
<name>A0A919WE25_9BACI</name>
<comment type="subunit">
    <text evidence="2">HflC and HflK may interact to form a multimeric complex.</text>
</comment>
<evidence type="ECO:0000256" key="3">
    <source>
        <dbReference type="SAM" id="MobiDB-lite"/>
    </source>
</evidence>
<comment type="subcellular location">
    <subcellularLocation>
        <location evidence="2">Membrane</location>
    </subcellularLocation>
</comment>
<gene>
    <name evidence="5" type="primary">hflK</name>
    <name evidence="5" type="ORF">J27TS8_01680</name>
</gene>
<feature type="domain" description="Band 7" evidence="4">
    <location>
        <begin position="26"/>
        <end position="202"/>
    </location>
</feature>
<proteinExistence type="inferred from homology"/>
<keyword evidence="2" id="KW-0472">Membrane</keyword>
<sequence>MISLKRIYTIIGLVVAIAVLSVVAFTTWYTVDESEQAVILTFGKVEEGITEPGLNFKLPWPIQSVEKLSKETFSLQFGFEEKDGEIVDFPNETKMITGDENIVLADLVVQWKITEPGKYLFNADNPREILRDATSASLRSIIGSSEIDDALTSGKAEIEAEVRDLLVTLVEKYDIGISVLGVKLQDVELPNDEVRQAFTQVTDARETMNTKINEANKYKNQKENEAKGEVEAIRSRAQGEKTARIEAAHGSVAVFNELYKEYKNNPQITRQRLVLETLEQVLPGTEIYIMNDDGNTMKYFPIRPLENNQPKAEEKTKEEQTKEEGSGNQ</sequence>
<evidence type="ECO:0000259" key="4">
    <source>
        <dbReference type="SMART" id="SM00244"/>
    </source>
</evidence>
<dbReference type="AlphaFoldDB" id="A0A919WE25"/>
<dbReference type="InterPro" id="IPR010201">
    <property type="entry name" value="HflK"/>
</dbReference>
<accession>A0A919WE25</accession>
<evidence type="ECO:0000256" key="2">
    <source>
        <dbReference type="RuleBase" id="RU364113"/>
    </source>
</evidence>
<dbReference type="PANTHER" id="PTHR42911:SF2">
    <property type="entry name" value="PROHIBITIN FAMILY PROTEIN"/>
    <property type="match status" value="1"/>
</dbReference>
<dbReference type="CDD" id="cd03404">
    <property type="entry name" value="SPFH_HflK"/>
    <property type="match status" value="1"/>
</dbReference>
<dbReference type="RefSeq" id="WP_095307895.1">
    <property type="nucleotide sequence ID" value="NZ_BORC01000001.1"/>
</dbReference>
<comment type="caution">
    <text evidence="5">The sequence shown here is derived from an EMBL/GenBank/DDBJ whole genome shotgun (WGS) entry which is preliminary data.</text>
</comment>
<dbReference type="InterPro" id="IPR001107">
    <property type="entry name" value="Band_7"/>
</dbReference>
<evidence type="ECO:0000256" key="1">
    <source>
        <dbReference type="ARBA" id="ARBA00006971"/>
    </source>
</evidence>
<protein>
    <recommendedName>
        <fullName evidence="2">Protein HflK</fullName>
    </recommendedName>
</protein>
<dbReference type="OrthoDB" id="9779595at2"/>
<dbReference type="Gene3D" id="3.30.479.30">
    <property type="entry name" value="Band 7 domain"/>
    <property type="match status" value="1"/>
</dbReference>
<dbReference type="Proteomes" id="UP000682111">
    <property type="component" value="Unassembled WGS sequence"/>
</dbReference>
<evidence type="ECO:0000313" key="5">
    <source>
        <dbReference type="EMBL" id="GIN60175.1"/>
    </source>
</evidence>
<dbReference type="NCBIfam" id="TIGR01933">
    <property type="entry name" value="hflK"/>
    <property type="match status" value="1"/>
</dbReference>
<evidence type="ECO:0000313" key="6">
    <source>
        <dbReference type="Proteomes" id="UP000682111"/>
    </source>
</evidence>
<dbReference type="GO" id="GO:0016020">
    <property type="term" value="C:membrane"/>
    <property type="evidence" value="ECO:0007669"/>
    <property type="project" value="UniProtKB-SubCell"/>
</dbReference>
<dbReference type="Pfam" id="PF01145">
    <property type="entry name" value="Band_7"/>
    <property type="match status" value="1"/>
</dbReference>
<dbReference type="SMART" id="SM00244">
    <property type="entry name" value="PHB"/>
    <property type="match status" value="1"/>
</dbReference>
<keyword evidence="2" id="KW-0812">Transmembrane</keyword>
<comment type="function">
    <text evidence="2">HflC and HflK could encode or regulate a protease.</text>
</comment>
<comment type="similarity">
    <text evidence="1 2">Belongs to the band 7/mec-2 family. HflK subfamily.</text>
</comment>
<dbReference type="InterPro" id="IPR036013">
    <property type="entry name" value="Band_7/SPFH_dom_sf"/>
</dbReference>
<dbReference type="SUPFAM" id="SSF117892">
    <property type="entry name" value="Band 7/SPFH domain"/>
    <property type="match status" value="1"/>
</dbReference>
<feature type="compositionally biased region" description="Basic and acidic residues" evidence="3">
    <location>
        <begin position="311"/>
        <end position="329"/>
    </location>
</feature>